<name>A0A450VIF5_9GAMM</name>
<sequence>MRDTFIAGIALARKAVLATRNTRHFHDLKVTVINPWETHDRRGG</sequence>
<dbReference type="SUPFAM" id="SSF88723">
    <property type="entry name" value="PIN domain-like"/>
    <property type="match status" value="1"/>
</dbReference>
<organism evidence="1">
    <name type="scientific">Candidatus Kentrum eta</name>
    <dbReference type="NCBI Taxonomy" id="2126337"/>
    <lineage>
        <taxon>Bacteria</taxon>
        <taxon>Pseudomonadati</taxon>
        <taxon>Pseudomonadota</taxon>
        <taxon>Gammaproteobacteria</taxon>
        <taxon>Candidatus Kentrum</taxon>
    </lineage>
</organism>
<dbReference type="EMBL" id="CAADFJ010000449">
    <property type="protein sequence ID" value="VFK07725.1"/>
    <property type="molecule type" value="Genomic_DNA"/>
</dbReference>
<dbReference type="EMBL" id="CAADFG010000459">
    <property type="protein sequence ID" value="VFK04780.1"/>
    <property type="molecule type" value="Genomic_DNA"/>
</dbReference>
<protein>
    <recommendedName>
        <fullName evidence="4">PIN domain-containing protein</fullName>
    </recommendedName>
</protein>
<proteinExistence type="predicted"/>
<evidence type="ECO:0008006" key="4">
    <source>
        <dbReference type="Google" id="ProtNLM"/>
    </source>
</evidence>
<evidence type="ECO:0000313" key="2">
    <source>
        <dbReference type="EMBL" id="VFK04780.1"/>
    </source>
</evidence>
<dbReference type="Gene3D" id="3.40.50.1010">
    <property type="entry name" value="5'-nuclease"/>
    <property type="match status" value="1"/>
</dbReference>
<dbReference type="EMBL" id="CAADFI010000463">
    <property type="protein sequence ID" value="VFK04593.1"/>
    <property type="molecule type" value="Genomic_DNA"/>
</dbReference>
<accession>A0A450VIF5</accession>
<dbReference type="InterPro" id="IPR029060">
    <property type="entry name" value="PIN-like_dom_sf"/>
</dbReference>
<evidence type="ECO:0000313" key="1">
    <source>
        <dbReference type="EMBL" id="VFK04593.1"/>
    </source>
</evidence>
<dbReference type="AlphaFoldDB" id="A0A450VIF5"/>
<reference evidence="1" key="1">
    <citation type="submission" date="2019-02" db="EMBL/GenBank/DDBJ databases">
        <authorList>
            <person name="Gruber-Vodicka R. H."/>
            <person name="Seah K. B. B."/>
        </authorList>
    </citation>
    <scope>NUCLEOTIDE SEQUENCE</scope>
    <source>
        <strain evidence="3">BECK_SA2B12</strain>
        <strain evidence="2">BECK_SA2B15</strain>
        <strain evidence="1">BECK_SA2B20</strain>
    </source>
</reference>
<gene>
    <name evidence="2" type="ORF">BECKH772A_GA0070896_104591</name>
    <name evidence="1" type="ORF">BECKH772B_GA0070898_104633</name>
    <name evidence="3" type="ORF">BECKH772C_GA0070978_104493</name>
</gene>
<evidence type="ECO:0000313" key="3">
    <source>
        <dbReference type="EMBL" id="VFK07725.1"/>
    </source>
</evidence>